<reference evidence="1 2" key="1">
    <citation type="submission" date="2016-11" db="EMBL/GenBank/DDBJ databases">
        <authorList>
            <person name="Jaros S."/>
            <person name="Januszkiewicz K."/>
            <person name="Wedrychowicz H."/>
        </authorList>
    </citation>
    <scope>NUCLEOTIDE SEQUENCE [LARGE SCALE GENOMIC DNA]</scope>
    <source>
        <strain evidence="1 2">DSM 18772</strain>
    </source>
</reference>
<dbReference type="AlphaFoldDB" id="A0A1M6LXD6"/>
<protein>
    <submittedName>
        <fullName evidence="1">Uncharacterized protein</fullName>
    </submittedName>
</protein>
<evidence type="ECO:0000313" key="1">
    <source>
        <dbReference type="EMBL" id="SHJ75835.1"/>
    </source>
</evidence>
<organism evidence="1 2">
    <name type="scientific">Rubritalea squalenifaciens DSM 18772</name>
    <dbReference type="NCBI Taxonomy" id="1123071"/>
    <lineage>
        <taxon>Bacteria</taxon>
        <taxon>Pseudomonadati</taxon>
        <taxon>Verrucomicrobiota</taxon>
        <taxon>Verrucomicrobiia</taxon>
        <taxon>Verrucomicrobiales</taxon>
        <taxon>Rubritaleaceae</taxon>
        <taxon>Rubritalea</taxon>
    </lineage>
</organism>
<dbReference type="Proteomes" id="UP000184510">
    <property type="component" value="Unassembled WGS sequence"/>
</dbReference>
<accession>A0A1M6LXD6</accession>
<keyword evidence="2" id="KW-1185">Reference proteome</keyword>
<gene>
    <name evidence="1" type="ORF">SAMN02745181_2533</name>
</gene>
<dbReference type="EMBL" id="FQYR01000004">
    <property type="protein sequence ID" value="SHJ75835.1"/>
    <property type="molecule type" value="Genomic_DNA"/>
</dbReference>
<name>A0A1M6LXD6_9BACT</name>
<sequence length="81" mass="8729">MSGSGQSDVYVYVPTASLENAAASDQVYLYTSFGGFKYEGEAQNSMYGPAALAMRNGAFFMMNSLSSYHLAPPPMSQNRPV</sequence>
<dbReference type="InParanoid" id="A0A1M6LXD6"/>
<evidence type="ECO:0000313" key="2">
    <source>
        <dbReference type="Proteomes" id="UP000184510"/>
    </source>
</evidence>
<proteinExistence type="predicted"/>